<comment type="similarity">
    <text evidence="1">Belongs to the LysR transcriptional regulatory family.</text>
</comment>
<evidence type="ECO:0000256" key="2">
    <source>
        <dbReference type="ARBA" id="ARBA00023015"/>
    </source>
</evidence>
<keyword evidence="2" id="KW-0805">Transcription regulation</keyword>
<keyword evidence="3" id="KW-0238">DNA-binding</keyword>
<dbReference type="GO" id="GO:0003677">
    <property type="term" value="F:DNA binding"/>
    <property type="evidence" value="ECO:0007669"/>
    <property type="project" value="UniProtKB-KW"/>
</dbReference>
<evidence type="ECO:0000256" key="4">
    <source>
        <dbReference type="ARBA" id="ARBA00023163"/>
    </source>
</evidence>
<dbReference type="SUPFAM" id="SSF46785">
    <property type="entry name" value="Winged helix' DNA-binding domain"/>
    <property type="match status" value="1"/>
</dbReference>
<evidence type="ECO:0000313" key="6">
    <source>
        <dbReference type="EMBL" id="MDB7084055.1"/>
    </source>
</evidence>
<evidence type="ECO:0000256" key="1">
    <source>
        <dbReference type="ARBA" id="ARBA00009437"/>
    </source>
</evidence>
<dbReference type="CDD" id="cd05466">
    <property type="entry name" value="PBP2_LTTR_substrate"/>
    <property type="match status" value="1"/>
</dbReference>
<dbReference type="SUPFAM" id="SSF53850">
    <property type="entry name" value="Periplasmic binding protein-like II"/>
    <property type="match status" value="1"/>
</dbReference>
<dbReference type="PANTHER" id="PTHR30346:SF28">
    <property type="entry name" value="HTH-TYPE TRANSCRIPTIONAL REGULATOR CYNR"/>
    <property type="match status" value="1"/>
</dbReference>
<dbReference type="InterPro" id="IPR036390">
    <property type="entry name" value="WH_DNA-bd_sf"/>
</dbReference>
<dbReference type="Pfam" id="PF00126">
    <property type="entry name" value="HTH_1"/>
    <property type="match status" value="1"/>
</dbReference>
<dbReference type="GO" id="GO:0032993">
    <property type="term" value="C:protein-DNA complex"/>
    <property type="evidence" value="ECO:0007669"/>
    <property type="project" value="TreeGrafter"/>
</dbReference>
<proteinExistence type="inferred from homology"/>
<feature type="domain" description="HTH lysR-type" evidence="5">
    <location>
        <begin position="1"/>
        <end position="58"/>
    </location>
</feature>
<dbReference type="PRINTS" id="PR00039">
    <property type="entry name" value="HTHLYSR"/>
</dbReference>
<dbReference type="FunFam" id="1.10.10.10:FF:000001">
    <property type="entry name" value="LysR family transcriptional regulator"/>
    <property type="match status" value="1"/>
</dbReference>
<keyword evidence="4" id="KW-0804">Transcription</keyword>
<gene>
    <name evidence="7" type="primary">gltC_2</name>
    <name evidence="7" type="ORF">CRLFYP8_02486</name>
    <name evidence="6" type="ORF">PM738_09610</name>
</gene>
<organism evidence="7">
    <name type="scientific">Thomasclavelia ramosa</name>
    <dbReference type="NCBI Taxonomy" id="1547"/>
    <lineage>
        <taxon>Bacteria</taxon>
        <taxon>Bacillati</taxon>
        <taxon>Bacillota</taxon>
        <taxon>Erysipelotrichia</taxon>
        <taxon>Erysipelotrichales</taxon>
        <taxon>Coprobacillaceae</taxon>
        <taxon>Thomasclavelia</taxon>
    </lineage>
</organism>
<dbReference type="GO" id="GO:0003700">
    <property type="term" value="F:DNA-binding transcription factor activity"/>
    <property type="evidence" value="ECO:0007669"/>
    <property type="project" value="InterPro"/>
</dbReference>
<dbReference type="InterPro" id="IPR036388">
    <property type="entry name" value="WH-like_DNA-bd_sf"/>
</dbReference>
<accession>A0A6N3AKI4</accession>
<dbReference type="Gene3D" id="3.40.190.10">
    <property type="entry name" value="Periplasmic binding protein-like II"/>
    <property type="match status" value="2"/>
</dbReference>
<dbReference type="PANTHER" id="PTHR30346">
    <property type="entry name" value="TRANSCRIPTIONAL DUAL REGULATOR HCAR-RELATED"/>
    <property type="match status" value="1"/>
</dbReference>
<dbReference type="Pfam" id="PF03466">
    <property type="entry name" value="LysR_substrate"/>
    <property type="match status" value="1"/>
</dbReference>
<protein>
    <submittedName>
        <fullName evidence="7">HTH-type transcriptional regulator GltC</fullName>
    </submittedName>
    <submittedName>
        <fullName evidence="6">LysR family transcriptional regulator</fullName>
    </submittedName>
</protein>
<dbReference type="RefSeq" id="WP_003537527.1">
    <property type="nucleotide sequence ID" value="NZ_BAABXX010000001.1"/>
</dbReference>
<name>A0A6N3AKI4_9FIRM</name>
<dbReference type="GeneID" id="64195547"/>
<evidence type="ECO:0000256" key="3">
    <source>
        <dbReference type="ARBA" id="ARBA00023125"/>
    </source>
</evidence>
<dbReference type="Proteomes" id="UP001211987">
    <property type="component" value="Unassembled WGS sequence"/>
</dbReference>
<dbReference type="EMBL" id="JAQLKE010000013">
    <property type="protein sequence ID" value="MDB7084055.1"/>
    <property type="molecule type" value="Genomic_DNA"/>
</dbReference>
<dbReference type="InterPro" id="IPR005119">
    <property type="entry name" value="LysR_subst-bd"/>
</dbReference>
<dbReference type="PROSITE" id="PS50931">
    <property type="entry name" value="HTH_LYSR"/>
    <property type="match status" value="1"/>
</dbReference>
<evidence type="ECO:0000259" key="5">
    <source>
        <dbReference type="PROSITE" id="PS50931"/>
    </source>
</evidence>
<reference evidence="7" key="1">
    <citation type="submission" date="2019-11" db="EMBL/GenBank/DDBJ databases">
        <authorList>
            <person name="Feng L."/>
        </authorList>
    </citation>
    <scope>NUCLEOTIDE SEQUENCE</scope>
    <source>
        <strain evidence="7">CramosumLFYP8</strain>
    </source>
</reference>
<dbReference type="AlphaFoldDB" id="A0A6N3AKI4"/>
<sequence length="296" mass="34494">MLLKQMKYFISVVECNSFTEAAEQCYISQSAISQQIKALEQELGVDLIKRNNRQFTLTPAGEYFYRHGVELVSEIDNLKRETVRRGQDQELSLKIGYLRCYGAQELHHAIAKFSKTYSEVSLSIVNGTHEELYDLLRSGQVDLVISDQRRAFNDDYYNYELLYSDCYIEISSRHPLSQRDILTITDLKRNTCILISTKEQQEVEKDFYQNTLGFANQFLFADTLEEGRLMVVSNRGFMPIEAVGTLPPPATGITRIPLYHHHKPLQRNYCAFWHKEKTNYYIEEFAELLRNLLNND</sequence>
<reference evidence="6" key="2">
    <citation type="submission" date="2023-01" db="EMBL/GenBank/DDBJ databases">
        <title>Human gut microbiome strain richness.</title>
        <authorList>
            <person name="Chen-Liaw A."/>
        </authorList>
    </citation>
    <scope>NUCLEOTIDE SEQUENCE</scope>
    <source>
        <strain evidence="6">1001217st2_G6_1001217B_191108</strain>
    </source>
</reference>
<dbReference type="InterPro" id="IPR000847">
    <property type="entry name" value="LysR_HTH_N"/>
</dbReference>
<dbReference type="Gene3D" id="1.10.10.10">
    <property type="entry name" value="Winged helix-like DNA-binding domain superfamily/Winged helix DNA-binding domain"/>
    <property type="match status" value="1"/>
</dbReference>
<evidence type="ECO:0000313" key="7">
    <source>
        <dbReference type="EMBL" id="VYT93085.1"/>
    </source>
</evidence>
<dbReference type="EMBL" id="CACRTL010000027">
    <property type="protein sequence ID" value="VYT93085.1"/>
    <property type="molecule type" value="Genomic_DNA"/>
</dbReference>